<reference evidence="2" key="1">
    <citation type="journal article" date="2012" name="Science">
        <title>Fermentation, hydrogen, and sulfur metabolism in multiple uncultivated bacterial phyla.</title>
        <authorList>
            <person name="Wrighton K.C."/>
            <person name="Thomas B.C."/>
            <person name="Sharon I."/>
            <person name="Miller C.S."/>
            <person name="Castelle C.J."/>
            <person name="VerBerkmoes N.C."/>
            <person name="Wilkins M.J."/>
            <person name="Hettich R.L."/>
            <person name="Lipton M.S."/>
            <person name="Williams K.H."/>
            <person name="Long P.E."/>
            <person name="Banfield J.F."/>
        </authorList>
    </citation>
    <scope>NUCLEOTIDE SEQUENCE [LARGE SCALE GENOMIC DNA]</scope>
</reference>
<keyword evidence="1" id="KW-0812">Transmembrane</keyword>
<dbReference type="AlphaFoldDB" id="K2GA74"/>
<dbReference type="EMBL" id="AMFJ01000592">
    <property type="protein sequence ID" value="EKE27044.1"/>
    <property type="molecule type" value="Genomic_DNA"/>
</dbReference>
<accession>K2GA74</accession>
<name>K2GA74_9BACT</name>
<comment type="caution">
    <text evidence="2">The sequence shown here is derived from an EMBL/GenBank/DDBJ whole genome shotgun (WGS) entry which is preliminary data.</text>
</comment>
<evidence type="ECO:0000256" key="1">
    <source>
        <dbReference type="SAM" id="Phobius"/>
    </source>
</evidence>
<protein>
    <submittedName>
        <fullName evidence="2">Uncharacterized protein</fullName>
    </submittedName>
</protein>
<feature type="transmembrane region" description="Helical" evidence="1">
    <location>
        <begin position="268"/>
        <end position="294"/>
    </location>
</feature>
<evidence type="ECO:0000313" key="2">
    <source>
        <dbReference type="EMBL" id="EKE27044.1"/>
    </source>
</evidence>
<gene>
    <name evidence="2" type="ORF">ACD_4C00076G0002</name>
</gene>
<keyword evidence="1" id="KW-1133">Transmembrane helix</keyword>
<feature type="transmembrane region" description="Helical" evidence="1">
    <location>
        <begin position="333"/>
        <end position="353"/>
    </location>
</feature>
<keyword evidence="1" id="KW-0472">Membrane</keyword>
<proteinExistence type="predicted"/>
<sequence>MDIKYSNFDEVINTWNLFSTNERENNLINLINLWNQYIKKSWENKRLKINFIEFNPWIVDNTFVNIDISEIRLKHWITKLYLYLYNSNVDSLKFSDHQNGINEKVIQWDGISKIKKLEFENIHLTSDEKNYLILANLNIDWLYLVRMINLSEKVQSLWCIIQNLIVDASDLWKILFIQNEIKNLYITASSIFKTIFLSNKIWKVHQYIKNIEWYPKTKYKQENRIMANTSRQLKYAFDESKSFLEWDRFYADEMLYTLKSEYFLSPLLFLHLITSIFWTSWFVASVYITGLWFVKLCLTRGLIWLSFNDILIRVINNINPYTNFREISGDMNILQLLYLILLSYWIYQFVLSVRRISKR</sequence>
<organism evidence="2">
    <name type="scientific">uncultured bacterium</name>
    <name type="common">gcode 4</name>
    <dbReference type="NCBI Taxonomy" id="1234023"/>
    <lineage>
        <taxon>Bacteria</taxon>
        <taxon>environmental samples</taxon>
    </lineage>
</organism>